<name>A0A9X1HWW6_9FLAO</name>
<dbReference type="SUPFAM" id="SSF51735">
    <property type="entry name" value="NAD(P)-binding Rossmann-fold domains"/>
    <property type="match status" value="1"/>
</dbReference>
<reference evidence="3" key="1">
    <citation type="submission" date="2021-10" db="EMBL/GenBank/DDBJ databases">
        <title>Tamlana sargassums sp. nov., and Tamlana laminarinivorans sp. nov., two new bacteria isolated from the brown alga.</title>
        <authorList>
            <person name="Li J."/>
        </authorList>
    </citation>
    <scope>NUCLEOTIDE SEQUENCE</scope>
    <source>
        <strain evidence="3">PT2-4</strain>
    </source>
</reference>
<evidence type="ECO:0000313" key="4">
    <source>
        <dbReference type="Proteomes" id="UP001139199"/>
    </source>
</evidence>
<accession>A0A9X1HWW6</accession>
<dbReference type="EMBL" id="JAJAPW010000001">
    <property type="protein sequence ID" value="MCB4797648.1"/>
    <property type="molecule type" value="Genomic_DNA"/>
</dbReference>
<dbReference type="Pfam" id="PF02719">
    <property type="entry name" value="Polysacc_synt_2"/>
    <property type="match status" value="1"/>
</dbReference>
<dbReference type="InterPro" id="IPR036291">
    <property type="entry name" value="NAD(P)-bd_dom_sf"/>
</dbReference>
<dbReference type="PANTHER" id="PTHR43318">
    <property type="entry name" value="UDP-N-ACETYLGLUCOSAMINE 4,6-DEHYDRATASE"/>
    <property type="match status" value="1"/>
</dbReference>
<evidence type="ECO:0000313" key="3">
    <source>
        <dbReference type="EMBL" id="MCB4797648.1"/>
    </source>
</evidence>
<protein>
    <submittedName>
        <fullName evidence="3">Polysaccharide biosynthesis protein</fullName>
    </submittedName>
</protein>
<dbReference type="InterPro" id="IPR051203">
    <property type="entry name" value="Polysaccharide_Synthase-Rel"/>
</dbReference>
<dbReference type="RefSeq" id="WP_226540463.1">
    <property type="nucleotide sequence ID" value="NZ_JAJAPW010000001.1"/>
</dbReference>
<dbReference type="Gene3D" id="3.40.50.720">
    <property type="entry name" value="NAD(P)-binding Rossmann-like Domain"/>
    <property type="match status" value="1"/>
</dbReference>
<sequence length="351" mass="39892">MNSSTSDRIDNLLLNSNMFSSKLKQNLITHDFSDDIIIITGAAGSIGSTLAKQLIHSTFKKLILIDIAESPLYELIKDLESKQLKNVEFFVLNITEKTSLEHLFINYKPTIILHAAAYKHVPLMEHNPLEAIKLNIFGTKYLADMSITFNVKKFIFISTDKAVNPISIMGLTKLIAERYLKFLEKQFKTTFLITRFGNVLGSNGSVIPLFNKQILNKEPITITDPNISRYFINKEKACNLILKITKIHKSSNTFTFNMGEPIKIIDLAQRILFLHNLNDNYPINYIGLRPGEKLKEEIISNSEKLVATPNTDIFIVENSNKIINSINFLKLENISRDLSSQEIKTILKNSL</sequence>
<proteinExistence type="inferred from homology"/>
<evidence type="ECO:0000256" key="1">
    <source>
        <dbReference type="ARBA" id="ARBA00007430"/>
    </source>
</evidence>
<feature type="domain" description="Polysaccharide biosynthesis protein CapD-like" evidence="2">
    <location>
        <begin position="37"/>
        <end position="317"/>
    </location>
</feature>
<dbReference type="AlphaFoldDB" id="A0A9X1HWW6"/>
<comment type="similarity">
    <text evidence="1">Belongs to the polysaccharide synthase family.</text>
</comment>
<gene>
    <name evidence="3" type="ORF">LG649_02255</name>
</gene>
<keyword evidence="4" id="KW-1185">Reference proteome</keyword>
<evidence type="ECO:0000259" key="2">
    <source>
        <dbReference type="Pfam" id="PF02719"/>
    </source>
</evidence>
<organism evidence="3 4">
    <name type="scientific">Neotamlana laminarinivorans</name>
    <dbReference type="NCBI Taxonomy" id="2883124"/>
    <lineage>
        <taxon>Bacteria</taxon>
        <taxon>Pseudomonadati</taxon>
        <taxon>Bacteroidota</taxon>
        <taxon>Flavobacteriia</taxon>
        <taxon>Flavobacteriales</taxon>
        <taxon>Flavobacteriaceae</taxon>
        <taxon>Neotamlana</taxon>
    </lineage>
</organism>
<dbReference type="Proteomes" id="UP001139199">
    <property type="component" value="Unassembled WGS sequence"/>
</dbReference>
<dbReference type="InterPro" id="IPR003869">
    <property type="entry name" value="Polysac_CapD-like"/>
</dbReference>
<comment type="caution">
    <text evidence="3">The sequence shown here is derived from an EMBL/GenBank/DDBJ whole genome shotgun (WGS) entry which is preliminary data.</text>
</comment>
<dbReference type="CDD" id="cd05237">
    <property type="entry name" value="UDP_invert_4-6DH_SDR_e"/>
    <property type="match status" value="1"/>
</dbReference>
<dbReference type="PANTHER" id="PTHR43318:SF1">
    <property type="entry name" value="POLYSACCHARIDE BIOSYNTHESIS PROTEIN EPSC-RELATED"/>
    <property type="match status" value="1"/>
</dbReference>